<keyword evidence="1" id="KW-0472">Membrane</keyword>
<proteinExistence type="predicted"/>
<keyword evidence="3" id="KW-1185">Reference proteome</keyword>
<organism evidence="2 3">
    <name type="scientific">Streptomyces olindensis</name>
    <dbReference type="NCBI Taxonomy" id="358823"/>
    <lineage>
        <taxon>Bacteria</taxon>
        <taxon>Bacillati</taxon>
        <taxon>Actinomycetota</taxon>
        <taxon>Actinomycetes</taxon>
        <taxon>Kitasatosporales</taxon>
        <taxon>Streptomycetaceae</taxon>
        <taxon>Streptomyces</taxon>
    </lineage>
</organism>
<feature type="transmembrane region" description="Helical" evidence="1">
    <location>
        <begin position="112"/>
        <end position="135"/>
    </location>
</feature>
<name>A0ABV2XR19_9ACTN</name>
<accession>A0ABV2XR19</accession>
<protein>
    <recommendedName>
        <fullName evidence="4">Poly-beta-1,6-N-acetyl-D-glucosamine biosynthesis protein PgaD</fullName>
    </recommendedName>
</protein>
<feature type="transmembrane region" description="Helical" evidence="1">
    <location>
        <begin position="70"/>
        <end position="92"/>
    </location>
</feature>
<comment type="caution">
    <text evidence="2">The sequence shown here is derived from an EMBL/GenBank/DDBJ whole genome shotgun (WGS) entry which is preliminary data.</text>
</comment>
<reference evidence="2 3" key="1">
    <citation type="submission" date="2024-06" db="EMBL/GenBank/DDBJ databases">
        <title>The Natural Products Discovery Center: Release of the First 8490 Sequenced Strains for Exploring Actinobacteria Biosynthetic Diversity.</title>
        <authorList>
            <person name="Kalkreuter E."/>
            <person name="Kautsar S.A."/>
            <person name="Yang D."/>
            <person name="Bader C.D."/>
            <person name="Teijaro C.N."/>
            <person name="Fluegel L."/>
            <person name="Davis C.M."/>
            <person name="Simpson J.R."/>
            <person name="Lauterbach L."/>
            <person name="Steele A.D."/>
            <person name="Gui C."/>
            <person name="Meng S."/>
            <person name="Li G."/>
            <person name="Viehrig K."/>
            <person name="Ye F."/>
            <person name="Su P."/>
            <person name="Kiefer A.F."/>
            <person name="Nichols A."/>
            <person name="Cepeda A.J."/>
            <person name="Yan W."/>
            <person name="Fan B."/>
            <person name="Jiang Y."/>
            <person name="Adhikari A."/>
            <person name="Zheng C.-J."/>
            <person name="Schuster L."/>
            <person name="Cowan T.M."/>
            <person name="Smanski M.J."/>
            <person name="Chevrette M.G."/>
            <person name="De Carvalho L.P.S."/>
            <person name="Shen B."/>
        </authorList>
    </citation>
    <scope>NUCLEOTIDE SEQUENCE [LARGE SCALE GENOMIC DNA]</scope>
    <source>
        <strain evidence="2 3">NPDC019583</strain>
    </source>
</reference>
<keyword evidence="1" id="KW-0812">Transmembrane</keyword>
<sequence>MTRVVRHTPGKERPRNAPMATLELRRAWSRVRHVHIGYWHSLTIRVKARRGTPRPQKWRRWVSYANATRMVWAIAVLAVLAWCGEALCSLIADESTGFADLNKTTGFETVVRFVGPVLTASVAAALFLFCWYSWVKRRYLAKARRHPRRLVLTAGSEIAEIIGCEEVAQPCGPRVLRRKTPHWVGMRVGELDRFWDAMARRTRD</sequence>
<evidence type="ECO:0000313" key="3">
    <source>
        <dbReference type="Proteomes" id="UP001550603"/>
    </source>
</evidence>
<gene>
    <name evidence="2" type="ORF">ABZ568_08305</name>
</gene>
<keyword evidence="1" id="KW-1133">Transmembrane helix</keyword>
<dbReference type="RefSeq" id="WP_359786691.1">
    <property type="nucleotide sequence ID" value="NZ_JBEYBN010000008.1"/>
</dbReference>
<dbReference type="EMBL" id="JBEYBN010000008">
    <property type="protein sequence ID" value="MEU2266426.1"/>
    <property type="molecule type" value="Genomic_DNA"/>
</dbReference>
<evidence type="ECO:0008006" key="4">
    <source>
        <dbReference type="Google" id="ProtNLM"/>
    </source>
</evidence>
<evidence type="ECO:0000313" key="2">
    <source>
        <dbReference type="EMBL" id="MEU2266426.1"/>
    </source>
</evidence>
<evidence type="ECO:0000256" key="1">
    <source>
        <dbReference type="SAM" id="Phobius"/>
    </source>
</evidence>
<dbReference type="Proteomes" id="UP001550603">
    <property type="component" value="Unassembled WGS sequence"/>
</dbReference>